<organism evidence="4 5">
    <name type="scientific">Diaporthe vaccinii</name>
    <dbReference type="NCBI Taxonomy" id="105482"/>
    <lineage>
        <taxon>Eukaryota</taxon>
        <taxon>Fungi</taxon>
        <taxon>Dikarya</taxon>
        <taxon>Ascomycota</taxon>
        <taxon>Pezizomycotina</taxon>
        <taxon>Sordariomycetes</taxon>
        <taxon>Sordariomycetidae</taxon>
        <taxon>Diaporthales</taxon>
        <taxon>Diaporthaceae</taxon>
        <taxon>Diaporthe</taxon>
        <taxon>Diaporthe eres species complex</taxon>
    </lineage>
</organism>
<comment type="caution">
    <text evidence="4">The sequence shown here is derived from an EMBL/GenBank/DDBJ whole genome shotgun (WGS) entry which is preliminary data.</text>
</comment>
<dbReference type="InterPro" id="IPR036864">
    <property type="entry name" value="Zn2-C6_fun-type_DNA-bd_sf"/>
</dbReference>
<dbReference type="CDD" id="cd00067">
    <property type="entry name" value="GAL4"/>
    <property type="match status" value="1"/>
</dbReference>
<evidence type="ECO:0000259" key="3">
    <source>
        <dbReference type="PROSITE" id="PS50048"/>
    </source>
</evidence>
<feature type="region of interest" description="Disordered" evidence="2">
    <location>
        <begin position="71"/>
        <end position="121"/>
    </location>
</feature>
<name>A0ABR4DW91_9PEZI</name>
<sequence length="552" mass="62161">MLSSETAHITFTFLRTAHHMEGPGQSYSGCPSLPPKKAKTMNLQKCDFCRKRKVKCEPKSRRWPDKCDHCERRGEKCSRPGFATRTPRTQQTSDSSFSTSLSNRHNAEVSTPLPRAESHGTEGIGVTLPKAVLMYQQMKDIVTVLRCHHTEYLIEISQSRWLERLFFRNYANSGEIDMKHFLEKLASRMRALSWIQKHTLSRVKSALQSPKYSSAERMLICQVLVELETSFSTSISDLETVNHRQNPAFATTQRNLAALLCRTGDYQGALTILHRIPLSQIEGNDLKRIVQFGLALCARAKTLPKVLGIGDDPMISAVFECLDVLVLPYSLLAANSSHWIDSGDFIKKSFTWPWIRRSIQAQLQDQPGAQVNWRPARLDTQFRDTFGHSILHAAIYSQDDGIITAVIENSLELGREDVRVYLGTACPSYAPGFTPLACSASSLGDWEIFHILLAFSGKDVCCGSRTGTAGHRFCVLAFAVRNHEIEVVKTLIQRSSQQRFNISDCCQWAMSWIPNIPRNIWDRLEEAGRQHEASGDEDMEILSTKSSHGLSI</sequence>
<dbReference type="EMBL" id="JBAWTH010000171">
    <property type="protein sequence ID" value="KAL2273827.1"/>
    <property type="molecule type" value="Genomic_DNA"/>
</dbReference>
<protein>
    <recommendedName>
        <fullName evidence="3">Zn(2)-C6 fungal-type domain-containing protein</fullName>
    </recommendedName>
</protein>
<evidence type="ECO:0000313" key="4">
    <source>
        <dbReference type="EMBL" id="KAL2273827.1"/>
    </source>
</evidence>
<dbReference type="PROSITE" id="PS50048">
    <property type="entry name" value="ZN2_CY6_FUNGAL_2"/>
    <property type="match status" value="1"/>
</dbReference>
<evidence type="ECO:0000256" key="1">
    <source>
        <dbReference type="ARBA" id="ARBA00023242"/>
    </source>
</evidence>
<dbReference type="InterPro" id="IPR001138">
    <property type="entry name" value="Zn2Cys6_DnaBD"/>
</dbReference>
<dbReference type="SUPFAM" id="SSF57701">
    <property type="entry name" value="Zn2/Cys6 DNA-binding domain"/>
    <property type="match status" value="1"/>
</dbReference>
<dbReference type="SUPFAM" id="SSF48403">
    <property type="entry name" value="Ankyrin repeat"/>
    <property type="match status" value="1"/>
</dbReference>
<reference evidence="4 5" key="1">
    <citation type="submission" date="2024-03" db="EMBL/GenBank/DDBJ databases">
        <title>A high-quality draft genome sequence of Diaporthe vaccinii, a causative agent of upright dieback and viscid rot disease in cranberry plants.</title>
        <authorList>
            <person name="Sarrasin M."/>
            <person name="Lang B.F."/>
            <person name="Burger G."/>
        </authorList>
    </citation>
    <scope>NUCLEOTIDE SEQUENCE [LARGE SCALE GENOMIC DNA]</scope>
    <source>
        <strain evidence="4 5">IS7</strain>
    </source>
</reference>
<feature type="compositionally biased region" description="Low complexity" evidence="2">
    <location>
        <begin position="89"/>
        <end position="102"/>
    </location>
</feature>
<proteinExistence type="predicted"/>
<keyword evidence="1" id="KW-0539">Nucleus</keyword>
<gene>
    <name evidence="4" type="ORF">FJTKL_04016</name>
</gene>
<evidence type="ECO:0000256" key="2">
    <source>
        <dbReference type="SAM" id="MobiDB-lite"/>
    </source>
</evidence>
<keyword evidence="5" id="KW-1185">Reference proteome</keyword>
<dbReference type="InterPro" id="IPR036770">
    <property type="entry name" value="Ankyrin_rpt-contain_sf"/>
</dbReference>
<dbReference type="Gene3D" id="4.10.240.10">
    <property type="entry name" value="Zn(2)-C6 fungal-type DNA-binding domain"/>
    <property type="match status" value="1"/>
</dbReference>
<feature type="domain" description="Zn(2)-C6 fungal-type" evidence="3">
    <location>
        <begin position="45"/>
        <end position="79"/>
    </location>
</feature>
<evidence type="ECO:0000313" key="5">
    <source>
        <dbReference type="Proteomes" id="UP001600888"/>
    </source>
</evidence>
<accession>A0ABR4DW91</accession>
<dbReference type="Proteomes" id="UP001600888">
    <property type="component" value="Unassembled WGS sequence"/>
</dbReference>
<dbReference type="Gene3D" id="1.25.40.20">
    <property type="entry name" value="Ankyrin repeat-containing domain"/>
    <property type="match status" value="1"/>
</dbReference>